<name>A0AC58STX2_TOBAC</name>
<dbReference type="Proteomes" id="UP000790787">
    <property type="component" value="Chromosome 16"/>
</dbReference>
<sequence length="360" mass="41752">MTQPVLSECLARWSIFFNQYEITYTPQKAVKGQALANFLVNHSLLEKWELSDEFPHDVLIIEELPPWTMFFDGSTYHNGYQALIISLKKTLDMKILQLKIYDNSKLIINQLFGSYEVKKEDILPYYQYASCLLERFDQVFLSHVPREENCMADALSHLAMTMAPGEKESTKEYSYNVLINKKPAKQWRKHIPSHVEHTNLVPSSIFASRGWATPRRQWYGIPRYIIIDNGTPFNNKLVRSLCEKFGFKQHKSLMYNAPDNGLTEDFNNTVGNLLEKVDAKNKRVWHEKIGEALWAYRTTLRITTQATPYSLVYGVKPVLPLEQQIPSLWIAIQEGLTLEKNAQLCIEELEALDEKILETQ</sequence>
<evidence type="ECO:0000313" key="1">
    <source>
        <dbReference type="Proteomes" id="UP000790787"/>
    </source>
</evidence>
<gene>
    <name evidence="2" type="primary">LOC142170422</name>
</gene>
<reference evidence="1" key="1">
    <citation type="journal article" date="2014" name="Nat. Commun.">
        <title>The tobacco genome sequence and its comparison with those of tomato and potato.</title>
        <authorList>
            <person name="Sierro N."/>
            <person name="Battey J.N."/>
            <person name="Ouadi S."/>
            <person name="Bakaher N."/>
            <person name="Bovet L."/>
            <person name="Willig A."/>
            <person name="Goepfert S."/>
            <person name="Peitsch M.C."/>
            <person name="Ivanov N.V."/>
        </authorList>
    </citation>
    <scope>NUCLEOTIDE SEQUENCE [LARGE SCALE GENOMIC DNA]</scope>
</reference>
<evidence type="ECO:0000313" key="2">
    <source>
        <dbReference type="RefSeq" id="XP_075088427.1"/>
    </source>
</evidence>
<accession>A0AC58STX2</accession>
<proteinExistence type="predicted"/>
<reference evidence="2" key="2">
    <citation type="submission" date="2025-08" db="UniProtKB">
        <authorList>
            <consortium name="RefSeq"/>
        </authorList>
    </citation>
    <scope>IDENTIFICATION</scope>
    <source>
        <tissue evidence="2">Leaf</tissue>
    </source>
</reference>
<dbReference type="RefSeq" id="XP_075088427.1">
    <property type="nucleotide sequence ID" value="XM_075232326.1"/>
</dbReference>
<organism evidence="1 2">
    <name type="scientific">Nicotiana tabacum</name>
    <name type="common">Common tobacco</name>
    <dbReference type="NCBI Taxonomy" id="4097"/>
    <lineage>
        <taxon>Eukaryota</taxon>
        <taxon>Viridiplantae</taxon>
        <taxon>Streptophyta</taxon>
        <taxon>Embryophyta</taxon>
        <taxon>Tracheophyta</taxon>
        <taxon>Spermatophyta</taxon>
        <taxon>Magnoliopsida</taxon>
        <taxon>eudicotyledons</taxon>
        <taxon>Gunneridae</taxon>
        <taxon>Pentapetalae</taxon>
        <taxon>asterids</taxon>
        <taxon>lamiids</taxon>
        <taxon>Solanales</taxon>
        <taxon>Solanaceae</taxon>
        <taxon>Nicotianoideae</taxon>
        <taxon>Nicotianeae</taxon>
        <taxon>Nicotiana</taxon>
    </lineage>
</organism>
<keyword evidence="1" id="KW-1185">Reference proteome</keyword>
<protein>
    <submittedName>
        <fullName evidence="2">Uncharacterized protein LOC142170422</fullName>
    </submittedName>
</protein>